<reference evidence="2" key="1">
    <citation type="submission" date="2016-10" db="EMBL/GenBank/DDBJ databases">
        <authorList>
            <person name="Varghese N."/>
            <person name="Submissions S."/>
        </authorList>
    </citation>
    <scope>NUCLEOTIDE SEQUENCE [LARGE SCALE GENOMIC DNA]</scope>
    <source>
        <strain evidence="2">UNC178MFTsu3.1</strain>
    </source>
</reference>
<proteinExistence type="predicted"/>
<dbReference type="PROSITE" id="PS51257">
    <property type="entry name" value="PROKAR_LIPOPROTEIN"/>
    <property type="match status" value="1"/>
</dbReference>
<dbReference type="Proteomes" id="UP000199477">
    <property type="component" value="Unassembled WGS sequence"/>
</dbReference>
<evidence type="ECO:0000313" key="1">
    <source>
        <dbReference type="EMBL" id="SFE16637.1"/>
    </source>
</evidence>
<keyword evidence="2" id="KW-1185">Reference proteome</keyword>
<name>A0A1I1YAL0_9GAMM</name>
<dbReference type="STRING" id="500610.SAMN02799615_00557"/>
<dbReference type="AlphaFoldDB" id="A0A1I1YAL0"/>
<dbReference type="RefSeq" id="WP_143096428.1">
    <property type="nucleotide sequence ID" value="NZ_FONH01000001.1"/>
</dbReference>
<accession>A0A1I1YAL0</accession>
<gene>
    <name evidence="1" type="ORF">SAMN02799615_00557</name>
</gene>
<protein>
    <recommendedName>
        <fullName evidence="3">Lipoprotein</fullName>
    </recommendedName>
</protein>
<dbReference type="EMBL" id="FONH01000001">
    <property type="protein sequence ID" value="SFE16637.1"/>
    <property type="molecule type" value="Genomic_DNA"/>
</dbReference>
<sequence>MRPARALLLTAAFALSGCIADTEVRRLQPGVYEIVRTDCGFSVDTATAQRLRAEIERTAAARCTHGYELDEPQLGRGGMRGSAVTGECPTAVMRAVARCRGAASPDSLSPF</sequence>
<evidence type="ECO:0008006" key="3">
    <source>
        <dbReference type="Google" id="ProtNLM"/>
    </source>
</evidence>
<evidence type="ECO:0000313" key="2">
    <source>
        <dbReference type="Proteomes" id="UP000199477"/>
    </source>
</evidence>
<organism evidence="1 2">
    <name type="scientific">Dyella marensis</name>
    <dbReference type="NCBI Taxonomy" id="500610"/>
    <lineage>
        <taxon>Bacteria</taxon>
        <taxon>Pseudomonadati</taxon>
        <taxon>Pseudomonadota</taxon>
        <taxon>Gammaproteobacteria</taxon>
        <taxon>Lysobacterales</taxon>
        <taxon>Rhodanobacteraceae</taxon>
        <taxon>Dyella</taxon>
    </lineage>
</organism>